<keyword evidence="9" id="KW-0966">Cell projection</keyword>
<evidence type="ECO:0000256" key="1">
    <source>
        <dbReference type="ARBA" id="ARBA00004514"/>
    </source>
</evidence>
<keyword evidence="4" id="KW-0805">Transcription regulation</keyword>
<comment type="caution">
    <text evidence="9">The sequence shown here is derived from an EMBL/GenBank/DDBJ whole genome shotgun (WGS) entry which is preliminary data.</text>
</comment>
<dbReference type="Pfam" id="PF05400">
    <property type="entry name" value="FliT"/>
    <property type="match status" value="1"/>
</dbReference>
<feature type="region of interest" description="Disordered" evidence="8">
    <location>
        <begin position="77"/>
        <end position="100"/>
    </location>
</feature>
<name>A0ABS0E071_9GAMM</name>
<keyword evidence="6" id="KW-0143">Chaperone</keyword>
<reference evidence="9 10" key="1">
    <citation type="submission" date="2020-11" db="EMBL/GenBank/DDBJ databases">
        <title>Taxonomic investigation of Rahnella strains.</title>
        <authorList>
            <person name="Lee S.D."/>
        </authorList>
    </citation>
    <scope>NUCLEOTIDE SEQUENCE [LARGE SCALE GENOMIC DNA]</scope>
    <source>
        <strain evidence="9 10">SAP-17</strain>
    </source>
</reference>
<keyword evidence="5" id="KW-0804">Transcription</keyword>
<evidence type="ECO:0000256" key="4">
    <source>
        <dbReference type="ARBA" id="ARBA00023015"/>
    </source>
</evidence>
<organism evidence="9 10">
    <name type="scientific">Rahnella laticis</name>
    <dbReference type="NCBI Taxonomy" id="2787622"/>
    <lineage>
        <taxon>Bacteria</taxon>
        <taxon>Pseudomonadati</taxon>
        <taxon>Pseudomonadota</taxon>
        <taxon>Gammaproteobacteria</taxon>
        <taxon>Enterobacterales</taxon>
        <taxon>Yersiniaceae</taxon>
        <taxon>Rahnella</taxon>
    </lineage>
</organism>
<gene>
    <name evidence="9" type="primary">fliT</name>
    <name evidence="9" type="ORF">IV433_03400</name>
</gene>
<evidence type="ECO:0000313" key="10">
    <source>
        <dbReference type="Proteomes" id="UP000636811"/>
    </source>
</evidence>
<sequence>MDDLQLIRQLGQALTQAVEAQDWPRLQQADRAIARLLHAMAASPLTQEKRQALQALQQHHRQMYRVCETRRTELEEKMRQHQSQRDGRQAYALFSQEEEL</sequence>
<evidence type="ECO:0000256" key="7">
    <source>
        <dbReference type="ARBA" id="ARBA00093797"/>
    </source>
</evidence>
<keyword evidence="2" id="KW-0963">Cytoplasm</keyword>
<keyword evidence="9" id="KW-0969">Cilium</keyword>
<dbReference type="RefSeq" id="WP_195813012.1">
    <property type="nucleotide sequence ID" value="NZ_JADOBI010000002.1"/>
</dbReference>
<evidence type="ECO:0000256" key="6">
    <source>
        <dbReference type="ARBA" id="ARBA00023186"/>
    </source>
</evidence>
<evidence type="ECO:0000256" key="3">
    <source>
        <dbReference type="ARBA" id="ARBA00022795"/>
    </source>
</evidence>
<evidence type="ECO:0000256" key="8">
    <source>
        <dbReference type="SAM" id="MobiDB-lite"/>
    </source>
</evidence>
<protein>
    <recommendedName>
        <fullName evidence="7">Flagellar protein FliT</fullName>
    </recommendedName>
</protein>
<feature type="compositionally biased region" description="Basic and acidic residues" evidence="8">
    <location>
        <begin position="77"/>
        <end position="88"/>
    </location>
</feature>
<keyword evidence="9" id="KW-0282">Flagellum</keyword>
<proteinExistence type="predicted"/>
<evidence type="ECO:0000256" key="2">
    <source>
        <dbReference type="ARBA" id="ARBA00022490"/>
    </source>
</evidence>
<accession>A0ABS0E071</accession>
<evidence type="ECO:0000313" key="9">
    <source>
        <dbReference type="EMBL" id="MBF7978451.1"/>
    </source>
</evidence>
<dbReference type="Gene3D" id="1.20.58.380">
    <property type="entry name" value="Flagellar protein flit"/>
    <property type="match status" value="1"/>
</dbReference>
<dbReference type="EMBL" id="JADOBI010000002">
    <property type="protein sequence ID" value="MBF7978451.1"/>
    <property type="molecule type" value="Genomic_DNA"/>
</dbReference>
<dbReference type="Proteomes" id="UP000636811">
    <property type="component" value="Unassembled WGS sequence"/>
</dbReference>
<comment type="subcellular location">
    <subcellularLocation>
        <location evidence="1">Cytoplasm</location>
        <location evidence="1">Cytosol</location>
    </subcellularLocation>
</comment>
<keyword evidence="10" id="KW-1185">Reference proteome</keyword>
<dbReference type="InterPro" id="IPR008622">
    <property type="entry name" value="FliT"/>
</dbReference>
<evidence type="ECO:0000256" key="5">
    <source>
        <dbReference type="ARBA" id="ARBA00023163"/>
    </source>
</evidence>
<keyword evidence="3" id="KW-1005">Bacterial flagellum biogenesis</keyword>